<dbReference type="OrthoDB" id="5362512at2759"/>
<comment type="caution">
    <text evidence="1">The sequence shown here is derived from an EMBL/GenBank/DDBJ whole genome shotgun (WGS) entry which is preliminary data.</text>
</comment>
<dbReference type="EMBL" id="AZGY01000003">
    <property type="protein sequence ID" value="KZZ99488.1"/>
    <property type="molecule type" value="Genomic_DNA"/>
</dbReference>
<name>A0A168F583_9HYPO</name>
<gene>
    <name evidence="1" type="ORF">AAL_02060</name>
</gene>
<proteinExistence type="predicted"/>
<organism evidence="1 2">
    <name type="scientific">Moelleriella libera RCEF 2490</name>
    <dbReference type="NCBI Taxonomy" id="1081109"/>
    <lineage>
        <taxon>Eukaryota</taxon>
        <taxon>Fungi</taxon>
        <taxon>Dikarya</taxon>
        <taxon>Ascomycota</taxon>
        <taxon>Pezizomycotina</taxon>
        <taxon>Sordariomycetes</taxon>
        <taxon>Hypocreomycetidae</taxon>
        <taxon>Hypocreales</taxon>
        <taxon>Clavicipitaceae</taxon>
        <taxon>Moelleriella</taxon>
    </lineage>
</organism>
<dbReference type="Proteomes" id="UP000078544">
    <property type="component" value="Unassembled WGS sequence"/>
</dbReference>
<evidence type="ECO:0000313" key="2">
    <source>
        <dbReference type="Proteomes" id="UP000078544"/>
    </source>
</evidence>
<dbReference type="AlphaFoldDB" id="A0A168F583"/>
<keyword evidence="2" id="KW-1185">Reference proteome</keyword>
<evidence type="ECO:0000313" key="1">
    <source>
        <dbReference type="EMBL" id="KZZ99488.1"/>
    </source>
</evidence>
<sequence length="114" mass="12660">MGRLVLQTQDHQPMRCDLYPDTLGTTLGVPEPFYFLPPQTFRHQSLPRLSGQNTTEVSSLILEPVLGEVLVAYRRIGHCTVTDAVDVSILGLRADENGWANGWGEPDDEEIAII</sequence>
<accession>A0A168F583</accession>
<reference evidence="1 2" key="1">
    <citation type="journal article" date="2016" name="Genome Biol. Evol.">
        <title>Divergent and convergent evolution of fungal pathogenicity.</title>
        <authorList>
            <person name="Shang Y."/>
            <person name="Xiao G."/>
            <person name="Zheng P."/>
            <person name="Cen K."/>
            <person name="Zhan S."/>
            <person name="Wang C."/>
        </authorList>
    </citation>
    <scope>NUCLEOTIDE SEQUENCE [LARGE SCALE GENOMIC DNA]</scope>
    <source>
        <strain evidence="1 2">RCEF 2490</strain>
    </source>
</reference>
<protein>
    <submittedName>
        <fullName evidence="1">Uncharacterized protein</fullName>
    </submittedName>
</protein>